<organism evidence="4 5">
    <name type="scientific">Proteus vulgaris</name>
    <dbReference type="NCBI Taxonomy" id="585"/>
    <lineage>
        <taxon>Bacteria</taxon>
        <taxon>Pseudomonadati</taxon>
        <taxon>Pseudomonadota</taxon>
        <taxon>Gammaproteobacteria</taxon>
        <taxon>Enterobacterales</taxon>
        <taxon>Morganellaceae</taxon>
        <taxon>Proteus</taxon>
    </lineage>
</organism>
<protein>
    <submittedName>
        <fullName evidence="4">TULIP family P47-like protein</fullName>
    </submittedName>
</protein>
<comment type="similarity">
    <text evidence="2">Belongs to the TULIP P47 family.</text>
</comment>
<dbReference type="EMBL" id="CP047344">
    <property type="protein sequence ID" value="QIF93252.1"/>
    <property type="molecule type" value="Genomic_DNA"/>
</dbReference>
<evidence type="ECO:0000256" key="1">
    <source>
        <dbReference type="ARBA" id="ARBA00023026"/>
    </source>
</evidence>
<evidence type="ECO:0000256" key="2">
    <source>
        <dbReference type="ARBA" id="ARBA00035010"/>
    </source>
</evidence>
<dbReference type="Proteomes" id="UP000503287">
    <property type="component" value="Chromosome"/>
</dbReference>
<reference evidence="4 5" key="1">
    <citation type="submission" date="2020-01" db="EMBL/GenBank/DDBJ databases">
        <title>The genomic epidemiology of tigecycline resistance gene tet(X) variants in a swine farm in China.</title>
        <authorList>
            <person name="Peng K."/>
            <person name="Li R."/>
        </authorList>
    </citation>
    <scope>NUCLEOTIDE SEQUENCE [LARGE SCALE GENOMIC DNA]</scope>
    <source>
        <strain evidence="4 5">ZN3</strain>
    </source>
</reference>
<dbReference type="InterPro" id="IPR010567">
    <property type="entry name" value="OrfX2/OrfX3/P47"/>
</dbReference>
<evidence type="ECO:0000313" key="5">
    <source>
        <dbReference type="Proteomes" id="UP000503287"/>
    </source>
</evidence>
<evidence type="ECO:0000313" key="4">
    <source>
        <dbReference type="EMBL" id="QIF93252.1"/>
    </source>
</evidence>
<keyword evidence="5" id="KW-1185">Reference proteome</keyword>
<feature type="domain" description="Protein OrfX2/OrfX3/P47" evidence="3">
    <location>
        <begin position="5"/>
        <end position="302"/>
    </location>
</feature>
<name>A0A6G6SFC9_PROVU</name>
<dbReference type="Pfam" id="PF06597">
    <property type="entry name" value="Clostridium_P47"/>
    <property type="match status" value="1"/>
</dbReference>
<accession>A0A6G6SFC9</accession>
<gene>
    <name evidence="4" type="ORF">GTH24_04800</name>
</gene>
<evidence type="ECO:0000259" key="3">
    <source>
        <dbReference type="Pfam" id="PF06597"/>
    </source>
</evidence>
<dbReference type="AlphaFoldDB" id="A0A6G6SFC9"/>
<keyword evidence="1" id="KW-0843">Virulence</keyword>
<proteinExistence type="inferred from homology"/>
<dbReference type="RefSeq" id="WP_164526016.1">
    <property type="nucleotide sequence ID" value="NZ_CP047344.1"/>
</dbReference>
<sequence>MDMYNWDMVCAAKCSSINDKIANNRELFIKEFTFKSENNSLIEGEFDSWQIVSGGSSQRIHFITPIKKGKLTTTIVGEKLDIVVDGICPKIEIELEFVGNDVNHTILKINCKKLEKKQINIYSGDGSIVILDDDINNIFPKDEKFASELFSDLMAKMIIENKEKLQFIFSELISLPDGNNTWMKSHIIQYSYNESINGELGVLGVLTILEANPNPPKLTDLQLQFDHNLVRKEDKSGFLIAKWAFVKYVILEGLPHIFQGSRKEHFKIGENNIIHNNGKIPLNKMNGYTPYFDSALIEIISDKIIINNATGTCDVVSYSSYVSFSLSSQYKISLEYSNNRPRVKLISSSSPSFTSQAHDDVALIFWIFGGWVVDALIQGIRSQMSYLLWSFGNYGMEFDVFPISMNIDAKYKECGLSENFFVRS</sequence>